<accession>A0AAC9AES9</accession>
<dbReference type="SUPFAM" id="SSF47336">
    <property type="entry name" value="ACP-like"/>
    <property type="match status" value="1"/>
</dbReference>
<dbReference type="GO" id="GO:0043041">
    <property type="term" value="P:amino acid activation for nonribosomal peptide biosynthetic process"/>
    <property type="evidence" value="ECO:0007669"/>
    <property type="project" value="TreeGrafter"/>
</dbReference>
<gene>
    <name evidence="2" type="ORF">AV942_21070</name>
</gene>
<dbReference type="Pfam" id="PF00550">
    <property type="entry name" value="PP-binding"/>
    <property type="match status" value="1"/>
</dbReference>
<dbReference type="InterPro" id="IPR009081">
    <property type="entry name" value="PP-bd_ACP"/>
</dbReference>
<dbReference type="Gene3D" id="3.30.559.30">
    <property type="entry name" value="Nonribosomal peptide synthetase, condensation domain"/>
    <property type="match status" value="1"/>
</dbReference>
<name>A0AAC9AES9_9ALTE</name>
<proteinExistence type="predicted"/>
<evidence type="ECO:0000259" key="1">
    <source>
        <dbReference type="PROSITE" id="PS50075"/>
    </source>
</evidence>
<dbReference type="PANTHER" id="PTHR45527:SF1">
    <property type="entry name" value="FATTY ACID SYNTHASE"/>
    <property type="match status" value="1"/>
</dbReference>
<dbReference type="Gene3D" id="1.10.1200.10">
    <property type="entry name" value="ACP-like"/>
    <property type="match status" value="1"/>
</dbReference>
<dbReference type="Gene3D" id="3.40.50.12780">
    <property type="entry name" value="N-terminal domain of ligase-like"/>
    <property type="match status" value="1"/>
</dbReference>
<dbReference type="InterPro" id="IPR042099">
    <property type="entry name" value="ANL_N_sf"/>
</dbReference>
<dbReference type="InterPro" id="IPR001242">
    <property type="entry name" value="Condensation_dom"/>
</dbReference>
<sequence length="1024" mass="113394">MNDKGILPQQQGELTRAKQAGALHHFIVGEMILDKSLPALDVANICSLVSAEVESIEAFHFTLQKAEEKWRLQPVELASDCVLVRTRPTQETATRSEQDSPISLLKALLSSDTCLHDAVIEVHMTEDSRINITAVFSPWLTDPKGLDIFLKKLQATIEDHHLSRQVENEQTHEVVSFEEYVQWQWDILELEEAQIGQQFWKQQLRKGRNAQVIPWFNNISRTEASSFEVQEVIQTLPQSLLEKIDAYVSKHRVSHAALFLSCWALLQSRITQESNFLTHVRVNGREDSDLEAFIGPCDTVVPVAINIKQNAPFIQNIKDVEDALTEAGEWQECLDFLDIQELPSLFSYSDSAFVNAENADGLPAESHGLSDLVVNIVDRRQIRWVGCTRFFKKDALSLLAKYMEQLLQQLLLSPIAITASLTIEQVQEMPVSGEQQPSQPNFTPIHQQFFAAAEQFAHLPAIESGTTLVTYQQLSDQVRDFAARLQGCGVAKHETVAVCLPHGVELIVAMLAVMEVGANFVGVALPMPVKRIKHLVKDARVSCYIAEQDLDIGAGIMPVLLSEHFESQSHSSPVDISPDTLAYKIFTSGSTGQPKSVMIDHGAIALQLSSFQDWVKLSSNDRVVLRTHCGFDAFVWEAFLPLLKGARLLISQGTAPDDISGLLTLLKTHQASVLQVTPSLLRILLRDGGKESLANLRLLVVGGEQFTADLQVALSGAGCEVLNVYGPAEACIHTTAFSVQSSHFKGGVPIGQPLSGYACKVVDENGSEVATGLEGQLCVAGRGLFQGYCNDPELTAQSFLTTETTSHDTTTWYKTGDKVRRLPNGTFEYLGRLNRQLKVNGYRVDLNEITTAVECCNGVEQAYALVIRQHEQDVLFVVFQAKPNNEGVDEASIRTCLQQQLPHYLLPSGIIEVQSIPLNRNGKVDAEALRAYVAKANTSEFTRPKTDTEKRVLVVWQELLESNAISIHDNFYLIGGHSLLFSRLVIRLNEVFCLDLALVDLLRYTTIAQIAGCIDSRLGAREAS</sequence>
<dbReference type="InterPro" id="IPR036736">
    <property type="entry name" value="ACP-like_sf"/>
</dbReference>
<dbReference type="CDD" id="cd05930">
    <property type="entry name" value="A_NRPS"/>
    <property type="match status" value="1"/>
</dbReference>
<dbReference type="InterPro" id="IPR045851">
    <property type="entry name" value="AMP-bd_C_sf"/>
</dbReference>
<reference evidence="2 3" key="1">
    <citation type="submission" date="2015-12" db="EMBL/GenBank/DDBJ databases">
        <title>Intraspecies pangenome expansion in the marine bacterium Alteromonas.</title>
        <authorList>
            <person name="Lopez-Perez M."/>
            <person name="Rodriguez-Valera F."/>
        </authorList>
    </citation>
    <scope>NUCLEOTIDE SEQUENCE [LARGE SCALE GENOMIC DNA]</scope>
    <source>
        <strain evidence="2 3">UM8</strain>
        <plasmid evidence="2 3">pAMEDUM8_300</plasmid>
    </source>
</reference>
<dbReference type="Gene3D" id="3.30.300.30">
    <property type="match status" value="1"/>
</dbReference>
<evidence type="ECO:0000313" key="3">
    <source>
        <dbReference type="Proteomes" id="UP000061468"/>
    </source>
</evidence>
<dbReference type="Proteomes" id="UP000061468">
    <property type="component" value="Plasmid pAMEDUM8_300"/>
</dbReference>
<dbReference type="Pfam" id="PF00668">
    <property type="entry name" value="Condensation"/>
    <property type="match status" value="1"/>
</dbReference>
<dbReference type="GO" id="GO:0031177">
    <property type="term" value="F:phosphopantetheine binding"/>
    <property type="evidence" value="ECO:0007669"/>
    <property type="project" value="TreeGrafter"/>
</dbReference>
<protein>
    <recommendedName>
        <fullName evidence="1">Carrier domain-containing protein</fullName>
    </recommendedName>
</protein>
<dbReference type="PANTHER" id="PTHR45527">
    <property type="entry name" value="NONRIBOSOMAL PEPTIDE SYNTHETASE"/>
    <property type="match status" value="1"/>
</dbReference>
<geneLocation type="plasmid" evidence="2 3">
    <name>pAMEDUM8_300</name>
</geneLocation>
<keyword evidence="2" id="KW-0614">Plasmid</keyword>
<dbReference type="InterPro" id="IPR000873">
    <property type="entry name" value="AMP-dep_synth/lig_dom"/>
</dbReference>
<organism evidence="2 3">
    <name type="scientific">Alteromonas mediterranea</name>
    <dbReference type="NCBI Taxonomy" id="314275"/>
    <lineage>
        <taxon>Bacteria</taxon>
        <taxon>Pseudomonadati</taxon>
        <taxon>Pseudomonadota</taxon>
        <taxon>Gammaproteobacteria</taxon>
        <taxon>Alteromonadales</taxon>
        <taxon>Alteromonadaceae</taxon>
        <taxon>Alteromonas/Salinimonas group</taxon>
        <taxon>Alteromonas</taxon>
    </lineage>
</organism>
<dbReference type="Pfam" id="PF00501">
    <property type="entry name" value="AMP-binding"/>
    <property type="match status" value="1"/>
</dbReference>
<dbReference type="NCBIfam" id="TIGR01733">
    <property type="entry name" value="AA-adenyl-dom"/>
    <property type="match status" value="1"/>
</dbReference>
<feature type="domain" description="Carrier" evidence="1">
    <location>
        <begin position="943"/>
        <end position="1018"/>
    </location>
</feature>
<dbReference type="SUPFAM" id="SSF52777">
    <property type="entry name" value="CoA-dependent acyltransferases"/>
    <property type="match status" value="1"/>
</dbReference>
<dbReference type="SUPFAM" id="SSF56801">
    <property type="entry name" value="Acetyl-CoA synthetase-like"/>
    <property type="match status" value="1"/>
</dbReference>
<dbReference type="EMBL" id="CP013929">
    <property type="protein sequence ID" value="AMJ80872.1"/>
    <property type="molecule type" value="Genomic_DNA"/>
</dbReference>
<dbReference type="GO" id="GO:0044550">
    <property type="term" value="P:secondary metabolite biosynthetic process"/>
    <property type="evidence" value="ECO:0007669"/>
    <property type="project" value="TreeGrafter"/>
</dbReference>
<dbReference type="InterPro" id="IPR010071">
    <property type="entry name" value="AA_adenyl_dom"/>
</dbReference>
<evidence type="ECO:0000313" key="2">
    <source>
        <dbReference type="EMBL" id="AMJ80872.1"/>
    </source>
</evidence>
<dbReference type="PROSITE" id="PS50075">
    <property type="entry name" value="CARRIER"/>
    <property type="match status" value="1"/>
</dbReference>
<dbReference type="GO" id="GO:0005737">
    <property type="term" value="C:cytoplasm"/>
    <property type="evidence" value="ECO:0007669"/>
    <property type="project" value="TreeGrafter"/>
</dbReference>
<dbReference type="AlphaFoldDB" id="A0AAC9AES9"/>
<dbReference type="GO" id="GO:0003824">
    <property type="term" value="F:catalytic activity"/>
    <property type="evidence" value="ECO:0007669"/>
    <property type="project" value="InterPro"/>
</dbReference>